<sequence length="206" mass="24028">MCAFLDQWAVRMRYQDIVSYMVSFYYHILCASRTLKHFHRCNGYGSTTSSPAVHPLSFTQYVPYDALHCGRKIDEKRCTGPFFRSKITRFAFDLLAAMSSCQGLLLYGLLRSPRSLEALCYIQCGAGGRERLFRYCTSSRHVSRMSNFVAHINRTRYTSPTTHNFKDISFHTTRRAAHMHTHHVHIFLHIFLVHFFTVNDSMLLLR</sequence>
<evidence type="ECO:0000313" key="1">
    <source>
        <dbReference type="EMBL" id="MAA13072.1"/>
    </source>
</evidence>
<reference evidence="1" key="1">
    <citation type="journal article" date="2017" name="Parasit. Vectors">
        <title>Sialotranscriptomics of Rhipicephalus zambeziensis reveals intricate expression profiles of secretory proteins and suggests tight temporal transcriptional regulation during blood-feeding.</title>
        <authorList>
            <person name="de Castro M.H."/>
            <person name="de Klerk D."/>
            <person name="Pienaar R."/>
            <person name="Rees D.J.G."/>
            <person name="Mans B.J."/>
        </authorList>
    </citation>
    <scope>NUCLEOTIDE SEQUENCE</scope>
    <source>
        <tissue evidence="1">Salivary glands</tissue>
    </source>
</reference>
<accession>A0A224YGZ5</accession>
<protein>
    <submittedName>
        <fullName evidence="1">Uncharacterized protein</fullName>
    </submittedName>
</protein>
<name>A0A224YGZ5_9ACAR</name>
<proteinExistence type="predicted"/>
<dbReference type="AlphaFoldDB" id="A0A224YGZ5"/>
<dbReference type="EMBL" id="GFPF01001926">
    <property type="protein sequence ID" value="MAA13072.1"/>
    <property type="molecule type" value="Transcribed_RNA"/>
</dbReference>
<organism evidence="1">
    <name type="scientific">Rhipicephalus zambeziensis</name>
    <dbReference type="NCBI Taxonomy" id="60191"/>
    <lineage>
        <taxon>Eukaryota</taxon>
        <taxon>Metazoa</taxon>
        <taxon>Ecdysozoa</taxon>
        <taxon>Arthropoda</taxon>
        <taxon>Chelicerata</taxon>
        <taxon>Arachnida</taxon>
        <taxon>Acari</taxon>
        <taxon>Parasitiformes</taxon>
        <taxon>Ixodida</taxon>
        <taxon>Ixodoidea</taxon>
        <taxon>Ixodidae</taxon>
        <taxon>Rhipicephalinae</taxon>
        <taxon>Rhipicephalus</taxon>
        <taxon>Rhipicephalus</taxon>
    </lineage>
</organism>